<evidence type="ECO:0000256" key="1">
    <source>
        <dbReference type="SAM" id="MobiDB-lite"/>
    </source>
</evidence>
<protein>
    <submittedName>
        <fullName evidence="2">Uncharacterized protein</fullName>
    </submittedName>
</protein>
<dbReference type="AlphaFoldDB" id="A0A9P4V0B5"/>
<dbReference type="EMBL" id="ML996187">
    <property type="protein sequence ID" value="KAF2731893.1"/>
    <property type="molecule type" value="Genomic_DNA"/>
</dbReference>
<evidence type="ECO:0000313" key="2">
    <source>
        <dbReference type="EMBL" id="KAF2731893.1"/>
    </source>
</evidence>
<organism evidence="2 3">
    <name type="scientific">Polyplosphaeria fusca</name>
    <dbReference type="NCBI Taxonomy" id="682080"/>
    <lineage>
        <taxon>Eukaryota</taxon>
        <taxon>Fungi</taxon>
        <taxon>Dikarya</taxon>
        <taxon>Ascomycota</taxon>
        <taxon>Pezizomycotina</taxon>
        <taxon>Dothideomycetes</taxon>
        <taxon>Pleosporomycetidae</taxon>
        <taxon>Pleosporales</taxon>
        <taxon>Tetraplosphaeriaceae</taxon>
        <taxon>Polyplosphaeria</taxon>
    </lineage>
</organism>
<dbReference type="OrthoDB" id="3800409at2759"/>
<comment type="caution">
    <text evidence="2">The sequence shown here is derived from an EMBL/GenBank/DDBJ whole genome shotgun (WGS) entry which is preliminary data.</text>
</comment>
<evidence type="ECO:0000313" key="3">
    <source>
        <dbReference type="Proteomes" id="UP000799444"/>
    </source>
</evidence>
<dbReference type="Proteomes" id="UP000799444">
    <property type="component" value="Unassembled WGS sequence"/>
</dbReference>
<name>A0A9P4V0B5_9PLEO</name>
<feature type="compositionally biased region" description="Polar residues" evidence="1">
    <location>
        <begin position="36"/>
        <end position="48"/>
    </location>
</feature>
<feature type="region of interest" description="Disordered" evidence="1">
    <location>
        <begin position="36"/>
        <end position="126"/>
    </location>
</feature>
<feature type="compositionally biased region" description="Low complexity" evidence="1">
    <location>
        <begin position="100"/>
        <end position="116"/>
    </location>
</feature>
<proteinExistence type="predicted"/>
<sequence length="253" mass="27486">QYLIEYTVSNTFSKANYSSHIVYERSRCKRDLTTTTHFSHQHSNTHQSHPLPPTMPRQNCYHPYSRSTLTSSTSKPSLHSPRPPPTPRLPNKRLSTSPFTSIPESPPDTSSPTQPSARPTSTPAPYQYINPAYIRTATTFDGHELVTRSLILCPDGSFCAQMEMVRYPQFLGDEVCPIVDIMGSVGKPDVLLGAQGSVGMPGGMIPGSGAGIGGDCAILSEEEDEDADADGEVDEGVFESGVGEVGEVWQGRR</sequence>
<keyword evidence="3" id="KW-1185">Reference proteome</keyword>
<reference evidence="2" key="1">
    <citation type="journal article" date="2020" name="Stud. Mycol.">
        <title>101 Dothideomycetes genomes: a test case for predicting lifestyles and emergence of pathogens.</title>
        <authorList>
            <person name="Haridas S."/>
            <person name="Albert R."/>
            <person name="Binder M."/>
            <person name="Bloem J."/>
            <person name="Labutti K."/>
            <person name="Salamov A."/>
            <person name="Andreopoulos B."/>
            <person name="Baker S."/>
            <person name="Barry K."/>
            <person name="Bills G."/>
            <person name="Bluhm B."/>
            <person name="Cannon C."/>
            <person name="Castanera R."/>
            <person name="Culley D."/>
            <person name="Daum C."/>
            <person name="Ezra D."/>
            <person name="Gonzalez J."/>
            <person name="Henrissat B."/>
            <person name="Kuo A."/>
            <person name="Liang C."/>
            <person name="Lipzen A."/>
            <person name="Lutzoni F."/>
            <person name="Magnuson J."/>
            <person name="Mondo S."/>
            <person name="Nolan M."/>
            <person name="Ohm R."/>
            <person name="Pangilinan J."/>
            <person name="Park H.-J."/>
            <person name="Ramirez L."/>
            <person name="Alfaro M."/>
            <person name="Sun H."/>
            <person name="Tritt A."/>
            <person name="Yoshinaga Y."/>
            <person name="Zwiers L.-H."/>
            <person name="Turgeon B."/>
            <person name="Goodwin S."/>
            <person name="Spatafora J."/>
            <person name="Crous P."/>
            <person name="Grigoriev I."/>
        </authorList>
    </citation>
    <scope>NUCLEOTIDE SEQUENCE</scope>
    <source>
        <strain evidence="2">CBS 125425</strain>
    </source>
</reference>
<feature type="non-terminal residue" evidence="2">
    <location>
        <position position="1"/>
    </location>
</feature>
<gene>
    <name evidence="2" type="ORF">EJ04DRAFT_360584</name>
</gene>
<feature type="compositionally biased region" description="Low complexity" evidence="1">
    <location>
        <begin position="65"/>
        <end position="80"/>
    </location>
</feature>
<accession>A0A9P4V0B5</accession>